<comment type="catalytic activity">
    <reaction evidence="8 11">
        <text>ITP + H2O = IDP + phosphate + H(+)</text>
        <dbReference type="Rhea" id="RHEA:28330"/>
        <dbReference type="ChEBI" id="CHEBI:15377"/>
        <dbReference type="ChEBI" id="CHEBI:15378"/>
        <dbReference type="ChEBI" id="CHEBI:43474"/>
        <dbReference type="ChEBI" id="CHEBI:58280"/>
        <dbReference type="ChEBI" id="CHEBI:61402"/>
        <dbReference type="EC" id="3.6.1.73"/>
    </reaction>
</comment>
<dbReference type="InterPro" id="IPR002786">
    <property type="entry name" value="Non_canon_purine_NTPase"/>
</dbReference>
<evidence type="ECO:0000256" key="2">
    <source>
        <dbReference type="ARBA" id="ARBA00022723"/>
    </source>
</evidence>
<protein>
    <recommendedName>
        <fullName evidence="11">Probable inosine/xanthosine triphosphatase</fullName>
        <shortName evidence="11">ITPase/XTPase</shortName>
        <ecNumber evidence="11">3.6.1.73</ecNumber>
    </recommendedName>
    <alternativeName>
        <fullName evidence="11">Non-canonical purine NTP phosphatase</fullName>
    </alternativeName>
    <alternativeName>
        <fullName evidence="11">Non-standard purine NTP phosphatase</fullName>
    </alternativeName>
    <alternativeName>
        <fullName evidence="11">Nucleoside-triphosphate phosphatase</fullName>
        <shortName evidence="11">NTPase</shortName>
    </alternativeName>
</protein>
<evidence type="ECO:0000259" key="12">
    <source>
        <dbReference type="Pfam" id="PF01931"/>
    </source>
</evidence>
<gene>
    <name evidence="13" type="ORF">FHS90_001983</name>
</gene>
<comment type="subunit">
    <text evidence="11">Homodimer.</text>
</comment>
<dbReference type="SUPFAM" id="SSF52972">
    <property type="entry name" value="ITPase-like"/>
    <property type="match status" value="1"/>
</dbReference>
<comment type="caution">
    <text evidence="13">The sequence shown here is derived from an EMBL/GenBank/DDBJ whole genome shotgun (WGS) entry which is preliminary data.</text>
</comment>
<dbReference type="RefSeq" id="WP_182512856.1">
    <property type="nucleotide sequence ID" value="NZ_JACJIQ010000006.1"/>
</dbReference>
<comment type="caution">
    <text evidence="11">Lacks conserved residue(s) required for the propagation of feature annotation.</text>
</comment>
<comment type="cofactor">
    <cofactor evidence="1">
        <name>Mn(2+)</name>
        <dbReference type="ChEBI" id="CHEBI:29035"/>
    </cofactor>
</comment>
<evidence type="ECO:0000256" key="11">
    <source>
        <dbReference type="HAMAP-Rule" id="MF_00648"/>
    </source>
</evidence>
<dbReference type="AlphaFoldDB" id="A0A839GEC4"/>
<dbReference type="NCBIfam" id="NF003459">
    <property type="entry name" value="PRK05074.1"/>
    <property type="match status" value="1"/>
</dbReference>
<dbReference type="HAMAP" id="MF_00648">
    <property type="entry name" value="Non_canon_purine_NTPase_YjjX"/>
    <property type="match status" value="1"/>
</dbReference>
<evidence type="ECO:0000256" key="8">
    <source>
        <dbReference type="ARBA" id="ARBA00048174"/>
    </source>
</evidence>
<dbReference type="FunFam" id="3.90.950.10:FF:000002">
    <property type="entry name" value="Inosine/xanthosine triphosphatase"/>
    <property type="match status" value="1"/>
</dbReference>
<keyword evidence="7 11" id="KW-0464">Manganese</keyword>
<dbReference type="GO" id="GO:0000166">
    <property type="term" value="F:nucleotide binding"/>
    <property type="evidence" value="ECO:0007669"/>
    <property type="project" value="UniProtKB-KW"/>
</dbReference>
<dbReference type="GO" id="GO:0009117">
    <property type="term" value="P:nucleotide metabolic process"/>
    <property type="evidence" value="ECO:0007669"/>
    <property type="project" value="UniProtKB-KW"/>
</dbReference>
<dbReference type="GO" id="GO:0046872">
    <property type="term" value="F:metal ion binding"/>
    <property type="evidence" value="ECO:0007669"/>
    <property type="project" value="UniProtKB-KW"/>
</dbReference>
<evidence type="ECO:0000256" key="3">
    <source>
        <dbReference type="ARBA" id="ARBA00022741"/>
    </source>
</evidence>
<sequence length="181" mass="19279">MKKEKYKIVVASNNPVKVAAALGGFQKMFPRLSFETEAVSVPSGVADQPMTDAETLLGAVNRVHAAKTAQPEADFWIGLEGGVEMDKGQLSAFAWIVVSSKDRLGKARTGAFYLPPAVTELVGQGLELGKANDQIFSQVNSKQKGGAIGILSDGAVGRKELYEQAVVLALVPFKNVQLYAL</sequence>
<dbReference type="EC" id="3.6.1.73" evidence="11"/>
<evidence type="ECO:0000313" key="13">
    <source>
        <dbReference type="EMBL" id="MBA9077272.1"/>
    </source>
</evidence>
<dbReference type="GO" id="GO:0006772">
    <property type="term" value="P:thiamine metabolic process"/>
    <property type="evidence" value="ECO:0007669"/>
    <property type="project" value="TreeGrafter"/>
</dbReference>
<organism evidence="13 14">
    <name type="scientific">Rufibacter quisquiliarum</name>
    <dbReference type="NCBI Taxonomy" id="1549639"/>
    <lineage>
        <taxon>Bacteria</taxon>
        <taxon>Pseudomonadati</taxon>
        <taxon>Bacteroidota</taxon>
        <taxon>Cytophagia</taxon>
        <taxon>Cytophagales</taxon>
        <taxon>Hymenobacteraceae</taxon>
        <taxon>Rufibacter</taxon>
    </lineage>
</organism>
<evidence type="ECO:0000256" key="10">
    <source>
        <dbReference type="ARBA" id="ARBA00060855"/>
    </source>
</evidence>
<keyword evidence="5 11" id="KW-0460">Magnesium</keyword>
<keyword evidence="6 11" id="KW-0546">Nucleotide metabolism</keyword>
<keyword evidence="3 11" id="KW-0547">Nucleotide-binding</keyword>
<keyword evidence="4 11" id="KW-0378">Hydrolase</keyword>
<proteinExistence type="inferred from homology"/>
<evidence type="ECO:0000256" key="6">
    <source>
        <dbReference type="ARBA" id="ARBA00023080"/>
    </source>
</evidence>
<keyword evidence="2 11" id="KW-0479">Metal-binding</keyword>
<feature type="binding site" evidence="11">
    <location>
        <position position="72"/>
    </location>
    <ligand>
        <name>Mg(2+)</name>
        <dbReference type="ChEBI" id="CHEBI:18420"/>
    </ligand>
</feature>
<evidence type="ECO:0000256" key="1">
    <source>
        <dbReference type="ARBA" id="ARBA00001936"/>
    </source>
</evidence>
<evidence type="ECO:0000256" key="5">
    <source>
        <dbReference type="ARBA" id="ARBA00022842"/>
    </source>
</evidence>
<dbReference type="Pfam" id="PF01931">
    <property type="entry name" value="NTPase_I-T"/>
    <property type="match status" value="1"/>
</dbReference>
<dbReference type="PANTHER" id="PTHR34699">
    <property type="match status" value="1"/>
</dbReference>
<comment type="cofactor">
    <cofactor evidence="11">
        <name>Mg(2+)</name>
        <dbReference type="ChEBI" id="CHEBI:18420"/>
    </cofactor>
    <cofactor evidence="11">
        <name>Mn(2+)</name>
        <dbReference type="ChEBI" id="CHEBI:29035"/>
    </cofactor>
    <text evidence="11">Binds 1 divalent metal cation per subunit; can use either Mg(2+) or Mn(2+).</text>
</comment>
<reference evidence="13 14" key="1">
    <citation type="submission" date="2020-08" db="EMBL/GenBank/DDBJ databases">
        <title>Genomic Encyclopedia of Type Strains, Phase IV (KMG-IV): sequencing the most valuable type-strain genomes for metagenomic binning, comparative biology and taxonomic classification.</title>
        <authorList>
            <person name="Goeker M."/>
        </authorList>
    </citation>
    <scope>NUCLEOTIDE SEQUENCE [LARGE SCALE GENOMIC DNA]</scope>
    <source>
        <strain evidence="13 14">DSM 29854</strain>
    </source>
</reference>
<dbReference type="PANTHER" id="PTHR34699:SF2">
    <property type="entry name" value="NON-CANONICAL PURINE NTP PHOSPHATASE_PRRC1 DOMAIN-CONTAINING PROTEIN"/>
    <property type="match status" value="1"/>
</dbReference>
<keyword evidence="14" id="KW-1185">Reference proteome</keyword>
<comment type="similarity">
    <text evidence="10 11">Belongs to the YjjX NTPase family.</text>
</comment>
<dbReference type="InterPro" id="IPR026533">
    <property type="entry name" value="NTPase/PRRC1"/>
</dbReference>
<name>A0A839GEC4_9BACT</name>
<dbReference type="EMBL" id="JACJIQ010000006">
    <property type="protein sequence ID" value="MBA9077272.1"/>
    <property type="molecule type" value="Genomic_DNA"/>
</dbReference>
<evidence type="ECO:0000313" key="14">
    <source>
        <dbReference type="Proteomes" id="UP000563094"/>
    </source>
</evidence>
<feature type="binding site" evidence="11">
    <location>
        <begin position="72"/>
        <end position="73"/>
    </location>
    <ligand>
        <name>substrate</name>
    </ligand>
</feature>
<evidence type="ECO:0000256" key="7">
    <source>
        <dbReference type="ARBA" id="ARBA00023211"/>
    </source>
</evidence>
<dbReference type="InterPro" id="IPR029001">
    <property type="entry name" value="ITPase-like_fam"/>
</dbReference>
<comment type="function">
    <text evidence="11">Phosphatase that hydrolyzes non-canonical purine nucleotides such as XTP and ITP to their respective diphosphate derivatives. Probably excludes non-canonical purines from DNA/RNA precursor pool, thus preventing their incorporation into DNA/RNA and avoiding chromosomal lesions.</text>
</comment>
<evidence type="ECO:0000256" key="4">
    <source>
        <dbReference type="ARBA" id="ARBA00022801"/>
    </source>
</evidence>
<dbReference type="InterPro" id="IPR050299">
    <property type="entry name" value="YjjX_NTPase"/>
</dbReference>
<dbReference type="Proteomes" id="UP000563094">
    <property type="component" value="Unassembled WGS sequence"/>
</dbReference>
<dbReference type="Gene3D" id="3.90.950.10">
    <property type="match status" value="1"/>
</dbReference>
<comment type="catalytic activity">
    <reaction evidence="9 11">
        <text>XTP + H2O = XDP + phosphate + H(+)</text>
        <dbReference type="Rhea" id="RHEA:28406"/>
        <dbReference type="ChEBI" id="CHEBI:15377"/>
        <dbReference type="ChEBI" id="CHEBI:15378"/>
        <dbReference type="ChEBI" id="CHEBI:43474"/>
        <dbReference type="ChEBI" id="CHEBI:59884"/>
        <dbReference type="ChEBI" id="CHEBI:61314"/>
        <dbReference type="EC" id="3.6.1.73"/>
    </reaction>
</comment>
<feature type="domain" description="Non-canonical purine NTP phosphatase/PRRC1" evidence="12">
    <location>
        <begin position="11"/>
        <end position="173"/>
    </location>
</feature>
<evidence type="ECO:0000256" key="9">
    <source>
        <dbReference type="ARBA" id="ARBA00048781"/>
    </source>
</evidence>
<dbReference type="GO" id="GO:0103023">
    <property type="term" value="F:ITPase activity"/>
    <property type="evidence" value="ECO:0007669"/>
    <property type="project" value="UniProtKB-EC"/>
</dbReference>
<accession>A0A839GEC4</accession>
<dbReference type="NCBIfam" id="TIGR00258">
    <property type="entry name" value="inosine/xanthosine triphosphatase"/>
    <property type="match status" value="1"/>
</dbReference>